<proteinExistence type="predicted"/>
<reference evidence="3 4" key="1">
    <citation type="submission" date="2020-01" db="EMBL/GenBank/DDBJ databases">
        <title>Aspergillus terreus IFO 6365 whole genome shotgun sequence.</title>
        <authorList>
            <person name="Kanamasa S."/>
            <person name="Takahashi H."/>
        </authorList>
    </citation>
    <scope>NUCLEOTIDE SEQUENCE [LARGE SCALE GENOMIC DNA]</scope>
    <source>
        <strain evidence="3 4">IFO 6365</strain>
    </source>
</reference>
<organism evidence="3 4">
    <name type="scientific">Aspergillus terreus</name>
    <dbReference type="NCBI Taxonomy" id="33178"/>
    <lineage>
        <taxon>Eukaryota</taxon>
        <taxon>Fungi</taxon>
        <taxon>Dikarya</taxon>
        <taxon>Ascomycota</taxon>
        <taxon>Pezizomycotina</taxon>
        <taxon>Eurotiomycetes</taxon>
        <taxon>Eurotiomycetidae</taxon>
        <taxon>Eurotiales</taxon>
        <taxon>Aspergillaceae</taxon>
        <taxon>Aspergillus</taxon>
        <taxon>Aspergillus subgen. Circumdati</taxon>
    </lineage>
</organism>
<feature type="compositionally biased region" description="Low complexity" evidence="2">
    <location>
        <begin position="342"/>
        <end position="358"/>
    </location>
</feature>
<dbReference type="AlphaFoldDB" id="A0A5M3Z0F5"/>
<keyword evidence="1" id="KW-0175">Coiled coil</keyword>
<feature type="region of interest" description="Disordered" evidence="2">
    <location>
        <begin position="326"/>
        <end position="358"/>
    </location>
</feature>
<feature type="coiled-coil region" evidence="1">
    <location>
        <begin position="247"/>
        <end position="274"/>
    </location>
</feature>
<evidence type="ECO:0000256" key="2">
    <source>
        <dbReference type="SAM" id="MobiDB-lite"/>
    </source>
</evidence>
<comment type="caution">
    <text evidence="3">The sequence shown here is derived from an EMBL/GenBank/DDBJ whole genome shotgun (WGS) entry which is preliminary data.</text>
</comment>
<dbReference type="Proteomes" id="UP000452235">
    <property type="component" value="Unassembled WGS sequence"/>
</dbReference>
<feature type="region of interest" description="Disordered" evidence="2">
    <location>
        <begin position="499"/>
        <end position="525"/>
    </location>
</feature>
<gene>
    <name evidence="3" type="ORF">ATEIFO6365_0005017600</name>
</gene>
<accession>A0A5M3Z0F5</accession>
<feature type="region of interest" description="Disordered" evidence="2">
    <location>
        <begin position="282"/>
        <end position="312"/>
    </location>
</feature>
<protein>
    <submittedName>
        <fullName evidence="3">Uncharacterized protein</fullName>
    </submittedName>
</protein>
<evidence type="ECO:0000313" key="4">
    <source>
        <dbReference type="Proteomes" id="UP000452235"/>
    </source>
</evidence>
<feature type="compositionally biased region" description="Basic and acidic residues" evidence="2">
    <location>
        <begin position="412"/>
        <end position="426"/>
    </location>
</feature>
<dbReference type="VEuPathDB" id="FungiDB:ATEG_05109"/>
<sequence>MPSNMDRIQKAVDAHIRHRYPLMVSDLTKPEMKLLIWVLNIDNTQDFLPRLPEAERIKHAIATLPQVMRRHSLVLRVVSKGRRRARMLCGPHSDLNPFVVHHIFELLDVEIVEHLWKLDRCIDLLEPSIREIINELQAMRGMWWLPDDQLIPGPDNTIFQRNRCEACILARVVDEPMYLQNLRTALLARSTLKRAPRLLSFVEEAMNTHANLTSTLFYMSGQLAFDMKAARKEAEDQWCMSKSRKEIEALGALAKKREKELQEMQRRNIDSKLQEIRVYMDPESDEGQEVLQAESSKGSDGVDSARRPQDGDGLLVDEISAAYAALSTADDELPPNRDAYPESRFTATSSESSASVCGASELSVAPVAPLSIQKNKPLPPLPTKPLPPLPRTPLPVDSDFSSEGPATPSSADKGKGRVSDATEPKQRSTPLPPRDSIDWANVFHMRSPIDRALEHAHQLYRPQVEGADQHDNLLSPQAVRYSASEYEDAPVREDIPSFVSMDERSPGGPSGPNDTTWSLFMKSGM</sequence>
<keyword evidence="4" id="KW-1185">Reference proteome</keyword>
<feature type="compositionally biased region" description="Pro residues" evidence="2">
    <location>
        <begin position="377"/>
        <end position="393"/>
    </location>
</feature>
<evidence type="ECO:0000256" key="1">
    <source>
        <dbReference type="SAM" id="Coils"/>
    </source>
</evidence>
<dbReference type="EMBL" id="BLJY01000005">
    <property type="protein sequence ID" value="GFF15986.1"/>
    <property type="molecule type" value="Genomic_DNA"/>
</dbReference>
<name>A0A5M3Z0F5_ASPTE</name>
<evidence type="ECO:0000313" key="3">
    <source>
        <dbReference type="EMBL" id="GFF15986.1"/>
    </source>
</evidence>
<feature type="region of interest" description="Disordered" evidence="2">
    <location>
        <begin position="372"/>
        <end position="439"/>
    </location>
</feature>
<dbReference type="OrthoDB" id="3786931at2759"/>